<dbReference type="EMBL" id="VIIS01002127">
    <property type="protein sequence ID" value="KAF0288159.1"/>
    <property type="molecule type" value="Genomic_DNA"/>
</dbReference>
<dbReference type="InterPro" id="IPR051712">
    <property type="entry name" value="ARTD-AVP"/>
</dbReference>
<dbReference type="PROSITE" id="PS50103">
    <property type="entry name" value="ZF_C3H1"/>
    <property type="match status" value="3"/>
</dbReference>
<sequence>MNFPPPERSRSGQQTPRQLPRVCNDYNRRGGCTRANCQELHLCTYFLQNRCTAERCNKAHELETPRNILLLEGLGWKGSDDLALALDTLRERARIPQVGVCFRYILDRCPDDSECKYLHLCYRYAKDTCPLGQNRCLYNFSHDLVHDKHNADLLTRFGLYDTPLTEIRSRLKEKMRHTPLEPQLCNHTKDCKGNCLRLHYCEVNLYAHCRHGDRCFKGHSLKNEHNRRVLKYFDWTEDYALKELKKRGRRCIAERCNKAHTLETPRNKRLLDGLGWKGIGDMEMALDILRRRDRAQAVSICFNYNMGICPSTECDRLHVCYRHVMDKQCSPDDCDLSHDLAHGYHNAVLLARAGLNDTPETEILRQMQEQVRRYPPQPMLCYHHKEHCLRLHYCEAFLHSRCRFGDRCYKGHSLKEPHNRRVLKFFGWTEEHVLEALRNDR</sequence>
<reference evidence="3 4" key="1">
    <citation type="submission" date="2019-07" db="EMBL/GenBank/DDBJ databases">
        <title>Draft genome assembly of a fouling barnacle, Amphibalanus amphitrite (Darwin, 1854): The first reference genome for Thecostraca.</title>
        <authorList>
            <person name="Kim W."/>
        </authorList>
    </citation>
    <scope>NUCLEOTIDE SEQUENCE [LARGE SCALE GENOMIC DNA]</scope>
    <source>
        <strain evidence="3">SNU_AA5</strain>
        <tissue evidence="3">Soma without cirri and trophi</tissue>
    </source>
</reference>
<keyword evidence="4" id="KW-1185">Reference proteome</keyword>
<dbReference type="GO" id="GO:1990404">
    <property type="term" value="F:NAD+-protein mono-ADP-ribosyltransferase activity"/>
    <property type="evidence" value="ECO:0007669"/>
    <property type="project" value="TreeGrafter"/>
</dbReference>
<dbReference type="OrthoDB" id="438889at2759"/>
<comment type="caution">
    <text evidence="3">The sequence shown here is derived from an EMBL/GenBank/DDBJ whole genome shotgun (WGS) entry which is preliminary data.</text>
</comment>
<dbReference type="SMART" id="SM00356">
    <property type="entry name" value="ZnF_C3H1"/>
    <property type="match status" value="4"/>
</dbReference>
<gene>
    <name evidence="3" type="ORF">FJT64_013474</name>
</gene>
<organism evidence="3 4">
    <name type="scientific">Amphibalanus amphitrite</name>
    <name type="common">Striped barnacle</name>
    <name type="synonym">Balanus amphitrite</name>
    <dbReference type="NCBI Taxonomy" id="1232801"/>
    <lineage>
        <taxon>Eukaryota</taxon>
        <taxon>Metazoa</taxon>
        <taxon>Ecdysozoa</taxon>
        <taxon>Arthropoda</taxon>
        <taxon>Crustacea</taxon>
        <taxon>Multicrustacea</taxon>
        <taxon>Cirripedia</taxon>
        <taxon>Thoracica</taxon>
        <taxon>Thoracicalcarea</taxon>
        <taxon>Balanomorpha</taxon>
        <taxon>Balanoidea</taxon>
        <taxon>Balanidae</taxon>
        <taxon>Amphibalaninae</taxon>
        <taxon>Amphibalanus</taxon>
    </lineage>
</organism>
<feature type="zinc finger region" description="C3H1-type" evidence="1">
    <location>
        <begin position="42"/>
        <end position="63"/>
    </location>
</feature>
<dbReference type="PANTHER" id="PTHR45740">
    <property type="entry name" value="POLY [ADP-RIBOSE] POLYMERASE"/>
    <property type="match status" value="1"/>
</dbReference>
<evidence type="ECO:0000313" key="3">
    <source>
        <dbReference type="EMBL" id="KAF0288159.1"/>
    </source>
</evidence>
<dbReference type="InterPro" id="IPR000571">
    <property type="entry name" value="Znf_CCCH"/>
</dbReference>
<dbReference type="AlphaFoldDB" id="A0A6A4V4Q9"/>
<keyword evidence="1" id="KW-0863">Zinc-finger</keyword>
<dbReference type="GO" id="GO:0003950">
    <property type="term" value="F:NAD+ poly-ADP-ribosyltransferase activity"/>
    <property type="evidence" value="ECO:0007669"/>
    <property type="project" value="TreeGrafter"/>
</dbReference>
<dbReference type="GO" id="GO:0008270">
    <property type="term" value="F:zinc ion binding"/>
    <property type="evidence" value="ECO:0007669"/>
    <property type="project" value="UniProtKB-KW"/>
</dbReference>
<evidence type="ECO:0000256" key="1">
    <source>
        <dbReference type="PROSITE-ProRule" id="PRU00723"/>
    </source>
</evidence>
<keyword evidence="1" id="KW-0862">Zinc</keyword>
<feature type="domain" description="C3H1-type" evidence="2">
    <location>
        <begin position="42"/>
        <end position="63"/>
    </location>
</feature>
<keyword evidence="1" id="KW-0479">Metal-binding</keyword>
<dbReference type="GO" id="GO:0005634">
    <property type="term" value="C:nucleus"/>
    <property type="evidence" value="ECO:0007669"/>
    <property type="project" value="TreeGrafter"/>
</dbReference>
<protein>
    <recommendedName>
        <fullName evidence="2">C3H1-type domain-containing protein</fullName>
    </recommendedName>
</protein>
<evidence type="ECO:0000259" key="2">
    <source>
        <dbReference type="PROSITE" id="PS50103"/>
    </source>
</evidence>
<dbReference type="Proteomes" id="UP000440578">
    <property type="component" value="Unassembled WGS sequence"/>
</dbReference>
<dbReference type="Gene3D" id="3.30.1370.210">
    <property type="match status" value="1"/>
</dbReference>
<accession>A0A6A4V4Q9</accession>
<feature type="zinc finger region" description="C3H1-type" evidence="1">
    <location>
        <begin position="393"/>
        <end position="415"/>
    </location>
</feature>
<feature type="domain" description="C3H1-type" evidence="2">
    <location>
        <begin position="393"/>
        <end position="415"/>
    </location>
</feature>
<evidence type="ECO:0000313" key="4">
    <source>
        <dbReference type="Proteomes" id="UP000440578"/>
    </source>
</evidence>
<name>A0A6A4V4Q9_AMPAM</name>
<proteinExistence type="predicted"/>
<feature type="zinc finger region" description="C3H1-type" evidence="1">
    <location>
        <begin position="120"/>
        <end position="145"/>
    </location>
</feature>
<dbReference type="PANTHER" id="PTHR45740:SF6">
    <property type="entry name" value="PROTEIN MONO-ADP-RIBOSYLTRANSFERASE PARP12"/>
    <property type="match status" value="1"/>
</dbReference>
<feature type="domain" description="C3H1-type" evidence="2">
    <location>
        <begin position="120"/>
        <end position="145"/>
    </location>
</feature>